<feature type="non-terminal residue" evidence="5">
    <location>
        <position position="281"/>
    </location>
</feature>
<dbReference type="PANTHER" id="PTHR46358">
    <property type="entry name" value="TONSOKU-LIKE PROTEIN"/>
    <property type="match status" value="1"/>
</dbReference>
<dbReference type="PANTHER" id="PTHR46358:SF1">
    <property type="entry name" value="TONSOKU-LIKE PROTEIN"/>
    <property type="match status" value="1"/>
</dbReference>
<protein>
    <submittedName>
        <fullName evidence="5">Uncharacterized protein</fullName>
    </submittedName>
</protein>
<feature type="compositionally biased region" description="Basic and acidic residues" evidence="4">
    <location>
        <begin position="66"/>
        <end position="88"/>
    </location>
</feature>
<organism evidence="5 6">
    <name type="scientific">Staurois parvus</name>
    <dbReference type="NCBI Taxonomy" id="386267"/>
    <lineage>
        <taxon>Eukaryota</taxon>
        <taxon>Metazoa</taxon>
        <taxon>Chordata</taxon>
        <taxon>Craniata</taxon>
        <taxon>Vertebrata</taxon>
        <taxon>Euteleostomi</taxon>
        <taxon>Amphibia</taxon>
        <taxon>Batrachia</taxon>
        <taxon>Anura</taxon>
        <taxon>Neobatrachia</taxon>
        <taxon>Ranoidea</taxon>
        <taxon>Ranidae</taxon>
        <taxon>Staurois</taxon>
    </lineage>
</organism>
<reference evidence="5" key="1">
    <citation type="submission" date="2023-05" db="EMBL/GenBank/DDBJ databases">
        <authorList>
            <person name="Stuckert A."/>
        </authorList>
    </citation>
    <scope>NUCLEOTIDE SEQUENCE</scope>
</reference>
<evidence type="ECO:0000256" key="3">
    <source>
        <dbReference type="ARBA" id="ARBA00023242"/>
    </source>
</evidence>
<dbReference type="Proteomes" id="UP001162483">
    <property type="component" value="Unassembled WGS sequence"/>
</dbReference>
<evidence type="ECO:0000256" key="4">
    <source>
        <dbReference type="SAM" id="MobiDB-lite"/>
    </source>
</evidence>
<feature type="compositionally biased region" description="Polar residues" evidence="4">
    <location>
        <begin position="49"/>
        <end position="64"/>
    </location>
</feature>
<sequence>MYGKHLDKETRQDCRETEKLLRAALAGRVAQTPKPKGELQDSELFDAEGSQSVAPPRSSTQTGRTGADRRTSSSRDLLRSSLEAEKEMTPCWTITQISREGPLHEEDSEDLLTPLKPVKKKARFALQKSFSNLDVIPARNEAPDSPIPSSHPRLSEGGKEAYQKAIQSLGSAKSRLLSQSLAQPDLTDEGSTKAALVPSEEYLGDDWLEDDLRSEFRSRKRLHRSPTPVEIEELEESSECEEEDGPEERWRDKVAPRTLTLSRKRSRQTKLTQIVDRAIVG</sequence>
<feature type="region of interest" description="Disordered" evidence="4">
    <location>
        <begin position="26"/>
        <end position="115"/>
    </location>
</feature>
<feature type="compositionally biased region" description="Acidic residues" evidence="4">
    <location>
        <begin position="230"/>
        <end position="246"/>
    </location>
</feature>
<keyword evidence="2" id="KW-0677">Repeat</keyword>
<feature type="region of interest" description="Disordered" evidence="4">
    <location>
        <begin position="137"/>
        <end position="160"/>
    </location>
</feature>
<dbReference type="EMBL" id="CATNWA010018457">
    <property type="protein sequence ID" value="CAI9607449.1"/>
    <property type="molecule type" value="Genomic_DNA"/>
</dbReference>
<comment type="subcellular location">
    <subcellularLocation>
        <location evidence="1">Nucleus</location>
    </subcellularLocation>
</comment>
<evidence type="ECO:0000313" key="6">
    <source>
        <dbReference type="Proteomes" id="UP001162483"/>
    </source>
</evidence>
<gene>
    <name evidence="5" type="ORF">SPARVUS_LOCUS13951953</name>
</gene>
<evidence type="ECO:0000313" key="5">
    <source>
        <dbReference type="EMBL" id="CAI9607449.1"/>
    </source>
</evidence>
<proteinExistence type="predicted"/>
<evidence type="ECO:0000256" key="2">
    <source>
        <dbReference type="ARBA" id="ARBA00022737"/>
    </source>
</evidence>
<name>A0ABN9GE52_9NEOB</name>
<keyword evidence="6" id="KW-1185">Reference proteome</keyword>
<dbReference type="InterPro" id="IPR052311">
    <property type="entry name" value="MMS22L-TONSL_complex_comp"/>
</dbReference>
<keyword evidence="3" id="KW-0539">Nucleus</keyword>
<feature type="region of interest" description="Disordered" evidence="4">
    <location>
        <begin position="219"/>
        <end position="253"/>
    </location>
</feature>
<comment type="caution">
    <text evidence="5">The sequence shown here is derived from an EMBL/GenBank/DDBJ whole genome shotgun (WGS) entry which is preliminary data.</text>
</comment>
<evidence type="ECO:0000256" key="1">
    <source>
        <dbReference type="ARBA" id="ARBA00004123"/>
    </source>
</evidence>
<accession>A0ABN9GE52</accession>